<dbReference type="eggNOG" id="ENOG502SFZ4">
    <property type="taxonomic scope" value="Eukaryota"/>
</dbReference>
<protein>
    <submittedName>
        <fullName evidence="2">Uncharacterized protein</fullName>
    </submittedName>
</protein>
<evidence type="ECO:0000256" key="1">
    <source>
        <dbReference type="SAM" id="Phobius"/>
    </source>
</evidence>
<sequence length="142" mass="15534">MSQEEQRHGRQLPLATSGVITFNGVPLSPLTAGVESDGDDDVTWSWGDNVVVSVLGNIGNMTVRAPLRRTGVLAMASAALKRYNITAVTSLSMFMFMFYTIVSTISPLRLFRDSSLQCKRLYMYRSTRMGALDLGYGGACLL</sequence>
<reference evidence="2" key="1">
    <citation type="journal article" date="2009" name="Rice">
        <title>De Novo Next Generation Sequencing of Plant Genomes.</title>
        <authorList>
            <person name="Rounsley S."/>
            <person name="Marri P.R."/>
            <person name="Yu Y."/>
            <person name="He R."/>
            <person name="Sisneros N."/>
            <person name="Goicoechea J.L."/>
            <person name="Lee S.J."/>
            <person name="Angelova A."/>
            <person name="Kudrna D."/>
            <person name="Luo M."/>
            <person name="Affourtit J."/>
            <person name="Desany B."/>
            <person name="Knight J."/>
            <person name="Niazi F."/>
            <person name="Egholm M."/>
            <person name="Wing R.A."/>
        </authorList>
    </citation>
    <scope>NUCLEOTIDE SEQUENCE [LARGE SCALE GENOMIC DNA]</scope>
    <source>
        <strain evidence="2">cv. IRGC 105608</strain>
    </source>
</reference>
<dbReference type="HOGENOM" id="CLU_1818786_0_0_1"/>
<dbReference type="EnsemblPlants" id="OBART02G19950.1">
    <property type="protein sequence ID" value="OBART02G19950.1"/>
    <property type="gene ID" value="OBART02G19950"/>
</dbReference>
<feature type="transmembrane region" description="Helical" evidence="1">
    <location>
        <begin position="83"/>
        <end position="102"/>
    </location>
</feature>
<accession>A0A0D3F676</accession>
<organism evidence="2">
    <name type="scientific">Oryza barthii</name>
    <dbReference type="NCBI Taxonomy" id="65489"/>
    <lineage>
        <taxon>Eukaryota</taxon>
        <taxon>Viridiplantae</taxon>
        <taxon>Streptophyta</taxon>
        <taxon>Embryophyta</taxon>
        <taxon>Tracheophyta</taxon>
        <taxon>Spermatophyta</taxon>
        <taxon>Magnoliopsida</taxon>
        <taxon>Liliopsida</taxon>
        <taxon>Poales</taxon>
        <taxon>Poaceae</taxon>
        <taxon>BOP clade</taxon>
        <taxon>Oryzoideae</taxon>
        <taxon>Oryzeae</taxon>
        <taxon>Oryzinae</taxon>
        <taxon>Oryza</taxon>
    </lineage>
</organism>
<name>A0A0D3F676_9ORYZ</name>
<evidence type="ECO:0000313" key="3">
    <source>
        <dbReference type="Proteomes" id="UP000026960"/>
    </source>
</evidence>
<keyword evidence="1" id="KW-0472">Membrane</keyword>
<keyword evidence="1" id="KW-0812">Transmembrane</keyword>
<proteinExistence type="predicted"/>
<keyword evidence="3" id="KW-1185">Reference proteome</keyword>
<dbReference type="AlphaFoldDB" id="A0A0D3F676"/>
<reference evidence="2" key="2">
    <citation type="submission" date="2015-03" db="UniProtKB">
        <authorList>
            <consortium name="EnsemblPlants"/>
        </authorList>
    </citation>
    <scope>IDENTIFICATION</scope>
</reference>
<dbReference type="Proteomes" id="UP000026960">
    <property type="component" value="Chromosome 2"/>
</dbReference>
<evidence type="ECO:0000313" key="2">
    <source>
        <dbReference type="EnsemblPlants" id="OBART02G19950.1"/>
    </source>
</evidence>
<keyword evidence="1" id="KW-1133">Transmembrane helix</keyword>
<dbReference type="Gramene" id="OBART02G19950.1">
    <property type="protein sequence ID" value="OBART02G19950.1"/>
    <property type="gene ID" value="OBART02G19950"/>
</dbReference>
<dbReference type="PaxDb" id="65489-OBART02G19950.1"/>